<name>A0ACB9XHP0_CHAAC</name>
<dbReference type="Proteomes" id="UP001057452">
    <property type="component" value="Chromosome 6"/>
</dbReference>
<keyword evidence="2" id="KW-1185">Reference proteome</keyword>
<evidence type="ECO:0000313" key="1">
    <source>
        <dbReference type="EMBL" id="KAI4826121.1"/>
    </source>
</evidence>
<protein>
    <submittedName>
        <fullName evidence="1">Uncharacterized protein</fullName>
    </submittedName>
</protein>
<evidence type="ECO:0000313" key="2">
    <source>
        <dbReference type="Proteomes" id="UP001057452"/>
    </source>
</evidence>
<gene>
    <name evidence="1" type="ORF">KUCAC02_021768</name>
</gene>
<dbReference type="EMBL" id="CM043790">
    <property type="protein sequence ID" value="KAI4826121.1"/>
    <property type="molecule type" value="Genomic_DNA"/>
</dbReference>
<reference evidence="1" key="1">
    <citation type="submission" date="2022-05" db="EMBL/GenBank/DDBJ databases">
        <title>Chromosome-level genome of Chaenocephalus aceratus.</title>
        <authorList>
            <person name="Park H."/>
        </authorList>
    </citation>
    <scope>NUCLEOTIDE SEQUENCE</scope>
    <source>
        <strain evidence="1">KU_202001</strain>
    </source>
</reference>
<sequence length="118" mass="12884">MLNAPDLTEQHNMEVRSQSNTSSSSQRFSRFGVNMLAAEARAKAEAARTKAAYAKRQVDMEVEKARIDATLNALKEEGEAEAASAAANVLEAAVDIDFKGHQKKSSHFSLAQQSMQRT</sequence>
<proteinExistence type="predicted"/>
<comment type="caution">
    <text evidence="1">The sequence shown here is derived from an EMBL/GenBank/DDBJ whole genome shotgun (WGS) entry which is preliminary data.</text>
</comment>
<feature type="non-terminal residue" evidence="1">
    <location>
        <position position="118"/>
    </location>
</feature>
<accession>A0ACB9XHP0</accession>
<organism evidence="1 2">
    <name type="scientific">Chaenocephalus aceratus</name>
    <name type="common">Blackfin icefish</name>
    <name type="synonym">Chaenichthys aceratus</name>
    <dbReference type="NCBI Taxonomy" id="36190"/>
    <lineage>
        <taxon>Eukaryota</taxon>
        <taxon>Metazoa</taxon>
        <taxon>Chordata</taxon>
        <taxon>Craniata</taxon>
        <taxon>Vertebrata</taxon>
        <taxon>Euteleostomi</taxon>
        <taxon>Actinopterygii</taxon>
        <taxon>Neopterygii</taxon>
        <taxon>Teleostei</taxon>
        <taxon>Neoteleostei</taxon>
        <taxon>Acanthomorphata</taxon>
        <taxon>Eupercaria</taxon>
        <taxon>Perciformes</taxon>
        <taxon>Notothenioidei</taxon>
        <taxon>Channichthyidae</taxon>
        <taxon>Chaenocephalus</taxon>
    </lineage>
</organism>